<evidence type="ECO:0000256" key="3">
    <source>
        <dbReference type="ARBA" id="ARBA00022737"/>
    </source>
</evidence>
<feature type="compositionally biased region" description="Basic and acidic residues" evidence="5">
    <location>
        <begin position="665"/>
        <end position="684"/>
    </location>
</feature>
<feature type="region of interest" description="Disordered" evidence="5">
    <location>
        <begin position="660"/>
        <end position="700"/>
    </location>
</feature>
<evidence type="ECO:0000259" key="6">
    <source>
        <dbReference type="Pfam" id="PF08662"/>
    </source>
</evidence>
<evidence type="ECO:0000256" key="5">
    <source>
        <dbReference type="SAM" id="MobiDB-lite"/>
    </source>
</evidence>
<evidence type="ECO:0000313" key="8">
    <source>
        <dbReference type="Proteomes" id="UP000218209"/>
    </source>
</evidence>
<feature type="region of interest" description="Disordered" evidence="5">
    <location>
        <begin position="570"/>
        <end position="629"/>
    </location>
</feature>
<keyword evidence="3" id="KW-0677">Repeat</keyword>
<accession>A0A1X6PBW5</accession>
<dbReference type="SUPFAM" id="SSF82171">
    <property type="entry name" value="DPP6 N-terminal domain-like"/>
    <property type="match status" value="1"/>
</dbReference>
<dbReference type="PANTHER" id="PTHR13227:SF0">
    <property type="entry name" value="EUKARYOTIC TRANSLATION INITIATION FACTOR 2A"/>
    <property type="match status" value="1"/>
</dbReference>
<dbReference type="PANTHER" id="PTHR13227">
    <property type="entry name" value="EUKARYOTIC TRANSLATION INITIATION FACTOR 2A"/>
    <property type="match status" value="1"/>
</dbReference>
<dbReference type="AlphaFoldDB" id="A0A1X6PBW5"/>
<keyword evidence="4" id="KW-0648">Protein biosynthesis</keyword>
<name>A0A1X6PBW5_PORUM</name>
<feature type="compositionally biased region" description="Low complexity" evidence="5">
    <location>
        <begin position="602"/>
        <end position="622"/>
    </location>
</feature>
<feature type="compositionally biased region" description="Basic residues" evidence="5">
    <location>
        <begin position="577"/>
        <end position="587"/>
    </location>
</feature>
<dbReference type="GO" id="GO:0022627">
    <property type="term" value="C:cytosolic small ribosomal subunit"/>
    <property type="evidence" value="ECO:0007669"/>
    <property type="project" value="TreeGrafter"/>
</dbReference>
<dbReference type="InterPro" id="IPR011387">
    <property type="entry name" value="TIF2A"/>
</dbReference>
<keyword evidence="8" id="KW-1185">Reference proteome</keyword>
<keyword evidence="2" id="KW-0853">WD repeat</keyword>
<proteinExistence type="predicted"/>
<evidence type="ECO:0000256" key="4">
    <source>
        <dbReference type="ARBA" id="ARBA00022917"/>
    </source>
</evidence>
<dbReference type="OrthoDB" id="2194683at2759"/>
<reference evidence="7 8" key="1">
    <citation type="submission" date="2017-03" db="EMBL/GenBank/DDBJ databases">
        <title>WGS assembly of Porphyra umbilicalis.</title>
        <authorList>
            <person name="Brawley S.H."/>
            <person name="Blouin N.A."/>
            <person name="Ficko-Blean E."/>
            <person name="Wheeler G.L."/>
            <person name="Lohr M."/>
            <person name="Goodson H.V."/>
            <person name="Jenkins J.W."/>
            <person name="Blaby-Haas C.E."/>
            <person name="Helliwell K.E."/>
            <person name="Chan C."/>
            <person name="Marriage T."/>
            <person name="Bhattacharya D."/>
            <person name="Klein A.S."/>
            <person name="Badis Y."/>
            <person name="Brodie J."/>
            <person name="Cao Y."/>
            <person name="Collen J."/>
            <person name="Dittami S.M."/>
            <person name="Gachon C.M."/>
            <person name="Green B.R."/>
            <person name="Karpowicz S."/>
            <person name="Kim J.W."/>
            <person name="Kudahl U."/>
            <person name="Lin S."/>
            <person name="Michel G."/>
            <person name="Mittag M."/>
            <person name="Olson B.J."/>
            <person name="Pangilinan J."/>
            <person name="Peng Y."/>
            <person name="Qiu H."/>
            <person name="Shu S."/>
            <person name="Singer J.T."/>
            <person name="Smith A.G."/>
            <person name="Sprecher B.N."/>
            <person name="Wagner V."/>
            <person name="Wang W."/>
            <person name="Wang Z.-Y."/>
            <person name="Yan J."/>
            <person name="Yarish C."/>
            <person name="Zoeuner-Riek S."/>
            <person name="Zhuang Y."/>
            <person name="Zou Y."/>
            <person name="Lindquist E.A."/>
            <person name="Grimwood J."/>
            <person name="Barry K."/>
            <person name="Rokhsar D.S."/>
            <person name="Schmutz J."/>
            <person name="Stiller J.W."/>
            <person name="Grossman A.R."/>
            <person name="Prochnik S.E."/>
        </authorList>
    </citation>
    <scope>NUCLEOTIDE SEQUENCE [LARGE SCALE GENOMIC DNA]</scope>
    <source>
        <strain evidence="7">4086291</strain>
    </source>
</reference>
<dbReference type="InterPro" id="IPR013979">
    <property type="entry name" value="TIF_beta_prop-like"/>
</dbReference>
<dbReference type="Pfam" id="PF08662">
    <property type="entry name" value="eIF2A"/>
    <property type="match status" value="1"/>
</dbReference>
<feature type="compositionally biased region" description="Basic and acidic residues" evidence="5">
    <location>
        <begin position="691"/>
        <end position="700"/>
    </location>
</feature>
<evidence type="ECO:0000313" key="7">
    <source>
        <dbReference type="EMBL" id="OSX78334.1"/>
    </source>
</evidence>
<dbReference type="EMBL" id="KV918814">
    <property type="protein sequence ID" value="OSX78334.1"/>
    <property type="molecule type" value="Genomic_DNA"/>
</dbReference>
<dbReference type="Proteomes" id="UP000218209">
    <property type="component" value="Unassembled WGS sequence"/>
</dbReference>
<gene>
    <name evidence="7" type="ORF">BU14_0111s0003</name>
</gene>
<evidence type="ECO:0000256" key="1">
    <source>
        <dbReference type="ARBA" id="ARBA00022540"/>
    </source>
</evidence>
<dbReference type="GO" id="GO:0000049">
    <property type="term" value="F:tRNA binding"/>
    <property type="evidence" value="ECO:0007669"/>
    <property type="project" value="TreeGrafter"/>
</dbReference>
<dbReference type="GO" id="GO:0043022">
    <property type="term" value="F:ribosome binding"/>
    <property type="evidence" value="ECO:0007669"/>
    <property type="project" value="TreeGrafter"/>
</dbReference>
<sequence>MGGLRILLRKSTGTSIQAYREPADAPSHGDTPAPVTLPPSSTDILFSTDGGLALSIEGADCHAVVRSTASGEEVCHFGGTSDPAAPGKVSAVAFSPSATAVLAWCRPAQAHLSQEAFPNLGVYRVADGVRVAAWHQKLFDREKWPYVQWSTDEAVAARLTKTEVCFYDTAGPGGAPPAIGKPPYGRVKVVGAGAFQLSPNGKHIAAFVPAGASSPGRLVLHAVPIAGDASAVVAEGNGNGDGGGGDVGGSGGTLDASKPLASKSTFKADAVEYKWNASSTALLATTSTNTDTSGKSYYGESAIFYATVKGEPRIERLALPKDGPVFAADWNAQGNSFAIVYGSTPARASLFTGAAKPVFDYGTGPRNTALFAPAPASRRLVLAGFGNLPGGVEVWDKVAGTKVGAFDTNCATAYGWAPDGRLFLAATTFPRLRVDNGYAIYRYDGSVVERVKLPDGEFLLQATFVPVLPADLPPRAKSPERGTAGVGGKAAVAAAAPPSAPAVEAYRPPGMRGRAPAFKLHETVEAGRVTGGVFGGVGGGDDDTKKSQTIGFARPKRAIAGLAEEDAPVAGGELTKSQKKNAKKKEKAAREKAAAAGGGNAQAGTAPAPAVEAAKATVAAAPTKPPSSVPAIAVEELMTVEEVEKKLKGLSKKLRQVGTLQADRAAGKELNEEQLTKVDSEGALREQMTQLEDRLSALRT</sequence>
<organism evidence="7 8">
    <name type="scientific">Porphyra umbilicalis</name>
    <name type="common">Purple laver</name>
    <name type="synonym">Red alga</name>
    <dbReference type="NCBI Taxonomy" id="2786"/>
    <lineage>
        <taxon>Eukaryota</taxon>
        <taxon>Rhodophyta</taxon>
        <taxon>Bangiophyceae</taxon>
        <taxon>Bangiales</taxon>
        <taxon>Bangiaceae</taxon>
        <taxon>Porphyra</taxon>
    </lineage>
</organism>
<dbReference type="GO" id="GO:0003743">
    <property type="term" value="F:translation initiation factor activity"/>
    <property type="evidence" value="ECO:0007669"/>
    <property type="project" value="UniProtKB-KW"/>
</dbReference>
<protein>
    <recommendedName>
        <fullName evidence="6">Translation initiation factor beta propellor-like domain-containing protein</fullName>
    </recommendedName>
</protein>
<dbReference type="GO" id="GO:0003729">
    <property type="term" value="F:mRNA binding"/>
    <property type="evidence" value="ECO:0007669"/>
    <property type="project" value="TreeGrafter"/>
</dbReference>
<keyword evidence="1" id="KW-0396">Initiation factor</keyword>
<evidence type="ECO:0000256" key="2">
    <source>
        <dbReference type="ARBA" id="ARBA00022574"/>
    </source>
</evidence>
<feature type="domain" description="Translation initiation factor beta propellor-like" evidence="6">
    <location>
        <begin position="263"/>
        <end position="453"/>
    </location>
</feature>